<keyword evidence="6" id="KW-0812">Transmembrane</keyword>
<evidence type="ECO:0000256" key="4">
    <source>
        <dbReference type="ARBA" id="ARBA00022821"/>
    </source>
</evidence>
<dbReference type="PANTHER" id="PTHR48224:SF1">
    <property type="entry name" value="DEFENSIN-LIKE PROTEIN 270"/>
    <property type="match status" value="1"/>
</dbReference>
<evidence type="ECO:0000256" key="6">
    <source>
        <dbReference type="SAM" id="Phobius"/>
    </source>
</evidence>
<dbReference type="InterPro" id="IPR010851">
    <property type="entry name" value="DEFL"/>
</dbReference>
<keyword evidence="6" id="KW-1133">Transmembrane helix</keyword>
<evidence type="ECO:0000256" key="2">
    <source>
        <dbReference type="ARBA" id="ARBA00022529"/>
    </source>
</evidence>
<evidence type="ECO:0000256" key="1">
    <source>
        <dbReference type="ARBA" id="ARBA00006722"/>
    </source>
</evidence>
<keyword evidence="2" id="KW-0929">Antimicrobial</keyword>
<dbReference type="Pfam" id="PF25052">
    <property type="entry name" value="AtDEF-like"/>
    <property type="match status" value="2"/>
</dbReference>
<name>A0ABQ8A9R2_BRANA</name>
<protein>
    <recommendedName>
        <fullName evidence="9">Defensin-like protein</fullName>
    </recommendedName>
</protein>
<keyword evidence="4" id="KW-0611">Plant defense</keyword>
<reference evidence="7 8" key="1">
    <citation type="submission" date="2021-05" db="EMBL/GenBank/DDBJ databases">
        <title>Genome Assembly of Synthetic Allotetraploid Brassica napus Reveals Homoeologous Exchanges between Subgenomes.</title>
        <authorList>
            <person name="Davis J.T."/>
        </authorList>
    </citation>
    <scope>NUCLEOTIDE SEQUENCE [LARGE SCALE GENOMIC DNA]</scope>
    <source>
        <strain evidence="8">cv. Da-Ae</strain>
        <tissue evidence="7">Seedling</tissue>
    </source>
</reference>
<feature type="transmembrane region" description="Helical" evidence="6">
    <location>
        <begin position="71"/>
        <end position="89"/>
    </location>
</feature>
<dbReference type="PANTHER" id="PTHR48224">
    <property type="entry name" value="DEFENSIN-LIKE PROTEIN 270-RELATED"/>
    <property type="match status" value="1"/>
</dbReference>
<keyword evidence="8" id="KW-1185">Reference proteome</keyword>
<keyword evidence="3" id="KW-0295">Fungicide</keyword>
<evidence type="ECO:0000256" key="5">
    <source>
        <dbReference type="ARBA" id="ARBA00023157"/>
    </source>
</evidence>
<evidence type="ECO:0000313" key="8">
    <source>
        <dbReference type="Proteomes" id="UP000824890"/>
    </source>
</evidence>
<organism evidence="7 8">
    <name type="scientific">Brassica napus</name>
    <name type="common">Rape</name>
    <dbReference type="NCBI Taxonomy" id="3708"/>
    <lineage>
        <taxon>Eukaryota</taxon>
        <taxon>Viridiplantae</taxon>
        <taxon>Streptophyta</taxon>
        <taxon>Embryophyta</taxon>
        <taxon>Tracheophyta</taxon>
        <taxon>Spermatophyta</taxon>
        <taxon>Magnoliopsida</taxon>
        <taxon>eudicotyledons</taxon>
        <taxon>Gunneridae</taxon>
        <taxon>Pentapetalae</taxon>
        <taxon>rosids</taxon>
        <taxon>malvids</taxon>
        <taxon>Brassicales</taxon>
        <taxon>Brassicaceae</taxon>
        <taxon>Brassiceae</taxon>
        <taxon>Brassica</taxon>
    </lineage>
</organism>
<keyword evidence="6" id="KW-0472">Membrane</keyword>
<evidence type="ECO:0008006" key="9">
    <source>
        <dbReference type="Google" id="ProtNLM"/>
    </source>
</evidence>
<comment type="caution">
    <text evidence="7">The sequence shown here is derived from an EMBL/GenBank/DDBJ whole genome shotgun (WGS) entry which is preliminary data.</text>
</comment>
<dbReference type="Proteomes" id="UP000824890">
    <property type="component" value="Unassembled WGS sequence"/>
</dbReference>
<sequence>MRIMDASSDCDFRGPCKKKEDCYDRCGVNKPPFNNALCAPLQEVNTLNRKHPTLSCHQTTRCTLRMASSKLYFVALLIIASVFIVVQSTRIKDASSVCDFRGPCKKKENCYDRCGVNKPPFNNAICVPFGRSRQCCCILS</sequence>
<accession>A0ABQ8A9R2</accession>
<dbReference type="EMBL" id="JAGKQM010000013">
    <property type="protein sequence ID" value="KAH0889246.1"/>
    <property type="molecule type" value="Genomic_DNA"/>
</dbReference>
<gene>
    <name evidence="7" type="ORF">HID58_051675</name>
</gene>
<evidence type="ECO:0000256" key="3">
    <source>
        <dbReference type="ARBA" id="ARBA00022577"/>
    </source>
</evidence>
<proteinExistence type="inferred from homology"/>
<evidence type="ECO:0000313" key="7">
    <source>
        <dbReference type="EMBL" id="KAH0889246.1"/>
    </source>
</evidence>
<comment type="similarity">
    <text evidence="1">Belongs to the DEFL family.</text>
</comment>
<keyword evidence="5" id="KW-1015">Disulfide bond</keyword>